<dbReference type="OrthoDB" id="2555634at2759"/>
<reference evidence="3" key="1">
    <citation type="journal article" date="2016" name="Nat. Commun.">
        <title>Genome analysis of three Pneumocystis species reveals adaptation mechanisms to life exclusively in mammalian hosts.</title>
        <authorList>
            <person name="Ma L."/>
            <person name="Chen Z."/>
            <person name="Huang D.W."/>
            <person name="Kutty G."/>
            <person name="Ishihara M."/>
            <person name="Wang H."/>
            <person name="Abouelleil A."/>
            <person name="Bishop L."/>
            <person name="Davey E."/>
            <person name="Deng R."/>
            <person name="Deng X."/>
            <person name="Fan L."/>
            <person name="Fantoni G."/>
            <person name="Fitzgerald M."/>
            <person name="Gogineni E."/>
            <person name="Goldberg J.M."/>
            <person name="Handley G."/>
            <person name="Hu X."/>
            <person name="Huber C."/>
            <person name="Jiao X."/>
            <person name="Jones K."/>
            <person name="Levin J.Z."/>
            <person name="Liu Y."/>
            <person name="Macdonald P."/>
            <person name="Melnikov A."/>
            <person name="Raley C."/>
            <person name="Sassi M."/>
            <person name="Sherman B.T."/>
            <person name="Song X."/>
            <person name="Sykes S."/>
            <person name="Tran B."/>
            <person name="Walsh L."/>
            <person name="Xia Y."/>
            <person name="Yang J."/>
            <person name="Young S."/>
            <person name="Zeng Q."/>
            <person name="Zheng X."/>
            <person name="Stephens R."/>
            <person name="Nusbaum C."/>
            <person name="Birren B.W."/>
            <person name="Azadi P."/>
            <person name="Lempicki R.A."/>
            <person name="Cuomo C.A."/>
            <person name="Kovacs J.A."/>
        </authorList>
    </citation>
    <scope>NUCLEOTIDE SEQUENCE [LARGE SCALE GENOMIC DNA]</scope>
    <source>
        <strain evidence="3">B123</strain>
    </source>
</reference>
<dbReference type="Pfam" id="PF10253">
    <property type="entry name" value="PRCC"/>
    <property type="match status" value="1"/>
</dbReference>
<feature type="region of interest" description="Disordered" evidence="1">
    <location>
        <begin position="1"/>
        <end position="29"/>
    </location>
</feature>
<dbReference type="AlphaFoldDB" id="M7NX86"/>
<dbReference type="STRING" id="1069680.M7NX86"/>
<dbReference type="EMBL" id="AFWA02000005">
    <property type="protein sequence ID" value="EMR11761.1"/>
    <property type="molecule type" value="Genomic_DNA"/>
</dbReference>
<dbReference type="eggNOG" id="ENOG502SCRM">
    <property type="taxonomic scope" value="Eukaryota"/>
</dbReference>
<dbReference type="InterPro" id="IPR018800">
    <property type="entry name" value="PRCC"/>
</dbReference>
<dbReference type="PANTHER" id="PTHR13621:SF2">
    <property type="entry name" value="PROLINE-RICH PROTEIN PRCC"/>
    <property type="match status" value="1"/>
</dbReference>
<dbReference type="VEuPathDB" id="FungiDB:PNEG_00193"/>
<dbReference type="HOGENOM" id="CLU_877505_0_0_1"/>
<protein>
    <submittedName>
        <fullName evidence="2">Uncharacterized protein</fullName>
    </submittedName>
</protein>
<name>M7NX86_PNEMU</name>
<gene>
    <name evidence="2" type="ORF">PNEG_00193</name>
</gene>
<comment type="caution">
    <text evidence="2">The sequence shown here is derived from an EMBL/GenBank/DDBJ whole genome shotgun (WGS) entry which is preliminary data.</text>
</comment>
<dbReference type="PANTHER" id="PTHR13621">
    <property type="entry name" value="PROLINE-RICH PROTEIN PRCC"/>
    <property type="match status" value="1"/>
</dbReference>
<evidence type="ECO:0000313" key="3">
    <source>
        <dbReference type="Proteomes" id="UP000011958"/>
    </source>
</evidence>
<sequence>MAGLVNYSDSEDTEECSEEDARKSVKRKELDGVSDSSFFPILTKENILKLPKIDKEYELEDTKKSLFLNNDVMGEHVSLSSLLPAPKNDLKMARSSRNNGTKKLNIKIENKHNSVIKNTISKDGNMKNDSTQSDIPLFSLDIEKSNVNEYEQTMLNSSSYIPMLVKKQTLLDKKRNDSIEDVKLSEKKQQNVHCSEIYRVDKDIDVSEYTYSLTEEKNQISRKEKDVESMRIYGKRRSEQGPVKFLEVNAEEEYNTNEIMKRKGILVEAPQPIRAIGAGRHQITTLLNSAISQREVFEETFAANKESKRQSGKKYGF</sequence>
<evidence type="ECO:0000256" key="1">
    <source>
        <dbReference type="SAM" id="MobiDB-lite"/>
    </source>
</evidence>
<dbReference type="Proteomes" id="UP000011958">
    <property type="component" value="Unassembled WGS sequence"/>
</dbReference>
<dbReference type="GO" id="GO:0005634">
    <property type="term" value="C:nucleus"/>
    <property type="evidence" value="ECO:0007669"/>
    <property type="project" value="TreeGrafter"/>
</dbReference>
<feature type="compositionally biased region" description="Acidic residues" evidence="1">
    <location>
        <begin position="9"/>
        <end position="18"/>
    </location>
</feature>
<proteinExistence type="predicted"/>
<feature type="compositionally biased region" description="Basic and acidic residues" evidence="1">
    <location>
        <begin position="19"/>
        <end position="29"/>
    </location>
</feature>
<dbReference type="GeneID" id="19893891"/>
<dbReference type="RefSeq" id="XP_007872056.1">
    <property type="nucleotide sequence ID" value="XM_007873865.1"/>
</dbReference>
<accession>M7NX86</accession>
<keyword evidence="3" id="KW-1185">Reference proteome</keyword>
<organism evidence="2 3">
    <name type="scientific">Pneumocystis murina (strain B123)</name>
    <name type="common">Mouse pneumocystis pneumonia agent</name>
    <name type="synonym">Pneumocystis carinii f. sp. muris</name>
    <dbReference type="NCBI Taxonomy" id="1069680"/>
    <lineage>
        <taxon>Eukaryota</taxon>
        <taxon>Fungi</taxon>
        <taxon>Dikarya</taxon>
        <taxon>Ascomycota</taxon>
        <taxon>Taphrinomycotina</taxon>
        <taxon>Pneumocystomycetes</taxon>
        <taxon>Pneumocystaceae</taxon>
        <taxon>Pneumocystis</taxon>
    </lineage>
</organism>
<evidence type="ECO:0000313" key="2">
    <source>
        <dbReference type="EMBL" id="EMR11761.1"/>
    </source>
</evidence>